<evidence type="ECO:0000313" key="7">
    <source>
        <dbReference type="EMBL" id="KYC55431.1"/>
    </source>
</evidence>
<comment type="caution">
    <text evidence="7">The sequence shown here is derived from an EMBL/GenBank/DDBJ whole genome shotgun (WGS) entry which is preliminary data.</text>
</comment>
<dbReference type="InterPro" id="IPR007197">
    <property type="entry name" value="rSAM"/>
</dbReference>
<dbReference type="GO" id="GO:0051539">
    <property type="term" value="F:4 iron, 4 sulfur cluster binding"/>
    <property type="evidence" value="ECO:0007669"/>
    <property type="project" value="UniProtKB-KW"/>
</dbReference>
<dbReference type="GO" id="GO:0009102">
    <property type="term" value="P:biotin biosynthetic process"/>
    <property type="evidence" value="ECO:0007669"/>
    <property type="project" value="InterPro"/>
</dbReference>
<dbReference type="SUPFAM" id="SSF102114">
    <property type="entry name" value="Radical SAM enzymes"/>
    <property type="match status" value="1"/>
</dbReference>
<keyword evidence="1" id="KW-0004">4Fe-4S</keyword>
<dbReference type="Pfam" id="PF04055">
    <property type="entry name" value="Radical_SAM"/>
    <property type="match status" value="1"/>
</dbReference>
<evidence type="ECO:0000256" key="1">
    <source>
        <dbReference type="ARBA" id="ARBA00022485"/>
    </source>
</evidence>
<evidence type="ECO:0000256" key="2">
    <source>
        <dbReference type="ARBA" id="ARBA00022691"/>
    </source>
</evidence>
<proteinExistence type="predicted"/>
<dbReference type="InterPro" id="IPR013785">
    <property type="entry name" value="Aldolase_TIM"/>
</dbReference>
<accession>A0A150JKK0</accession>
<evidence type="ECO:0000313" key="8">
    <source>
        <dbReference type="EMBL" id="KYC57760.1"/>
    </source>
</evidence>
<organism evidence="7 9">
    <name type="scientific">Candidatus Methanofastidiosum methylothiophilum</name>
    <dbReference type="NCBI Taxonomy" id="1705564"/>
    <lineage>
        <taxon>Archaea</taxon>
        <taxon>Methanobacteriati</taxon>
        <taxon>Methanobacteriota</taxon>
        <taxon>Stenosarchaea group</taxon>
        <taxon>Candidatus Methanofastidiosia</taxon>
        <taxon>Candidatus Methanofastidiosales</taxon>
        <taxon>Candidatus Methanofastidiosaceae</taxon>
        <taxon>Candidatus Methanofastidiosum</taxon>
    </lineage>
</organism>
<dbReference type="AlphaFoldDB" id="A0A150JDZ0"/>
<dbReference type="PANTHER" id="PTHR22976">
    <property type="entry name" value="BIOTIN SYNTHASE"/>
    <property type="match status" value="1"/>
</dbReference>
<evidence type="ECO:0000256" key="3">
    <source>
        <dbReference type="ARBA" id="ARBA00022723"/>
    </source>
</evidence>
<reference evidence="7 9" key="1">
    <citation type="journal article" date="2016" name="ISME J.">
        <title>Chasing the elusive Euryarchaeota class WSA2: genomes reveal a uniquely fastidious methyl-reducing methanogen.</title>
        <authorList>
            <person name="Nobu M.K."/>
            <person name="Narihiro T."/>
            <person name="Kuroda K."/>
            <person name="Mei R."/>
            <person name="Liu W.T."/>
        </authorList>
    </citation>
    <scope>NUCLEOTIDE SEQUENCE [LARGE SCALE GENOMIC DNA]</scope>
    <source>
        <strain evidence="7">ADurb1013_Bin02101</strain>
        <strain evidence="8">ADurb1213_Bin02801</strain>
    </source>
</reference>
<dbReference type="NCBIfam" id="NF004911">
    <property type="entry name" value="PRK06267.1"/>
    <property type="match status" value="1"/>
</dbReference>
<evidence type="ECO:0000313" key="9">
    <source>
        <dbReference type="Proteomes" id="UP000092420"/>
    </source>
</evidence>
<dbReference type="PANTHER" id="PTHR22976:SF2">
    <property type="entry name" value="BIOTIN SYNTHASE, MITOCHONDRIAL"/>
    <property type="match status" value="1"/>
</dbReference>
<dbReference type="GO" id="GO:0051537">
    <property type="term" value="F:2 iron, 2 sulfur cluster binding"/>
    <property type="evidence" value="ECO:0007669"/>
    <property type="project" value="TreeGrafter"/>
</dbReference>
<dbReference type="SMART" id="SM00729">
    <property type="entry name" value="Elp3"/>
    <property type="match status" value="1"/>
</dbReference>
<keyword evidence="5" id="KW-0411">Iron-sulfur</keyword>
<dbReference type="InterPro" id="IPR058240">
    <property type="entry name" value="rSAM_sf"/>
</dbReference>
<dbReference type="Proteomes" id="UP000092420">
    <property type="component" value="Unassembled WGS sequence"/>
</dbReference>
<dbReference type="GO" id="GO:0004076">
    <property type="term" value="F:biotin synthase activity"/>
    <property type="evidence" value="ECO:0007669"/>
    <property type="project" value="InterPro"/>
</dbReference>
<dbReference type="InterPro" id="IPR006638">
    <property type="entry name" value="Elp3/MiaA/NifB-like_rSAM"/>
</dbReference>
<dbReference type="GO" id="GO:0016853">
    <property type="term" value="F:isomerase activity"/>
    <property type="evidence" value="ECO:0007669"/>
    <property type="project" value="UniProtKB-KW"/>
</dbReference>
<dbReference type="PROSITE" id="PS51918">
    <property type="entry name" value="RADICAL_SAM"/>
    <property type="match status" value="1"/>
</dbReference>
<dbReference type="InterPro" id="IPR002684">
    <property type="entry name" value="Biotin_synth/BioAB"/>
</dbReference>
<dbReference type="SFLD" id="SFLDS00029">
    <property type="entry name" value="Radical_SAM"/>
    <property type="match status" value="1"/>
</dbReference>
<dbReference type="EMBL" id="LNJB01000001">
    <property type="protein sequence ID" value="KYC55431.1"/>
    <property type="molecule type" value="Genomic_DNA"/>
</dbReference>
<keyword evidence="2" id="KW-0949">S-adenosyl-L-methionine</keyword>
<accession>A0A150JK63</accession>
<dbReference type="GO" id="GO:0046872">
    <property type="term" value="F:metal ion binding"/>
    <property type="evidence" value="ECO:0007669"/>
    <property type="project" value="UniProtKB-KW"/>
</dbReference>
<protein>
    <submittedName>
        <fullName evidence="7">3-methylornithine synthase</fullName>
        <ecNumber evidence="7">5.4.99.58</ecNumber>
    </submittedName>
</protein>
<name>A0A150JDZ0_9EURY</name>
<dbReference type="EMBL" id="LNJE01000009">
    <property type="protein sequence ID" value="KYC57760.1"/>
    <property type="molecule type" value="Genomic_DNA"/>
</dbReference>
<keyword evidence="3" id="KW-0479">Metal-binding</keyword>
<dbReference type="EC" id="5.4.99.58" evidence="7"/>
<dbReference type="CDD" id="cd01335">
    <property type="entry name" value="Radical_SAM"/>
    <property type="match status" value="1"/>
</dbReference>
<feature type="domain" description="Radical SAM core" evidence="6">
    <location>
        <begin position="13"/>
        <end position="239"/>
    </location>
</feature>
<sequence>MDFNRRLQKAFELTEKNFDSINIERAIFLSYFCELRDCKFCYMSTIKDSPKKGLRSIESVFAEAFLVKMANWKVEFLSSGYGVYDIKNISNIAKGVASITGEPVWLNTGVLDKKALSLFENEIKGVTASIETFTEKLFTKLCPSKSWDKLMNFLDNASDLNYKKGLTIILGVGEKREDLANLFDIIKNYKIDRITFYSLNPHKGTPFENFVSPPSLYYIDVVSETRIMFPEIEIITGIWSDRIALVGPLLMAGSNGITKFPWQKFYGSKLGKSLTSEILEFQKISKRRFEGSMTDISLLKNKLEFPKNPVYKNEYIKKEILENSEKIKGRMSSYILELKAQDKINY</sequence>
<evidence type="ECO:0000256" key="4">
    <source>
        <dbReference type="ARBA" id="ARBA00023004"/>
    </source>
</evidence>
<gene>
    <name evidence="7" type="primary">pylB</name>
    <name evidence="7" type="ORF">AN188_00081</name>
    <name evidence="8" type="ORF">APG09_00900</name>
</gene>
<evidence type="ECO:0000256" key="5">
    <source>
        <dbReference type="ARBA" id="ARBA00023014"/>
    </source>
</evidence>
<keyword evidence="7" id="KW-0413">Isomerase</keyword>
<keyword evidence="4" id="KW-0408">Iron</keyword>
<dbReference type="Gene3D" id="3.20.20.70">
    <property type="entry name" value="Aldolase class I"/>
    <property type="match status" value="1"/>
</dbReference>
<evidence type="ECO:0000259" key="6">
    <source>
        <dbReference type="PROSITE" id="PS51918"/>
    </source>
</evidence>
<accession>A0A150JDZ0</accession>